<dbReference type="InterPro" id="IPR010981">
    <property type="entry name" value="SinR/SinI_dimer_dom"/>
</dbReference>
<feature type="domain" description="Sin" evidence="1">
    <location>
        <begin position="1"/>
        <end position="35"/>
    </location>
</feature>
<sequence>MVNIKLDEEWIQLIIEAKKLGLSIKEIKVFLDSKKSFI</sequence>
<accession>A0A2N0ZD67</accession>
<dbReference type="SUPFAM" id="SSF47406">
    <property type="entry name" value="SinR repressor dimerisation domain-like"/>
    <property type="match status" value="1"/>
</dbReference>
<dbReference type="GO" id="GO:0046983">
    <property type="term" value="F:protein dimerization activity"/>
    <property type="evidence" value="ECO:0007669"/>
    <property type="project" value="InterPro"/>
</dbReference>
<protein>
    <recommendedName>
        <fullName evidence="1">Sin domain-containing protein</fullName>
    </recommendedName>
</protein>
<dbReference type="InterPro" id="IPR036281">
    <property type="entry name" value="SinR/SinI_dimer_dom_sf"/>
</dbReference>
<comment type="caution">
    <text evidence="2">The sequence shown here is derived from an EMBL/GenBank/DDBJ whole genome shotgun (WGS) entry which is preliminary data.</text>
</comment>
<name>A0A2N0ZD67_9BACI</name>
<reference evidence="2 3" key="1">
    <citation type="journal article" date="2010" name="Int. J. Syst. Evol. Microbiol.">
        <title>Bacillus horneckiae sp. nov., isolated from a spacecraft-assembly clean room.</title>
        <authorList>
            <person name="Vaishampayan P."/>
            <person name="Probst A."/>
            <person name="Krishnamurthi S."/>
            <person name="Ghosh S."/>
            <person name="Osman S."/>
            <person name="McDowall A."/>
            <person name="Ruckmani A."/>
            <person name="Mayilraj S."/>
            <person name="Venkateswaran K."/>
        </authorList>
    </citation>
    <scope>NUCLEOTIDE SEQUENCE [LARGE SCALE GENOMIC DNA]</scope>
    <source>
        <strain evidence="3">1PO1SC</strain>
    </source>
</reference>
<gene>
    <name evidence="2" type="ORF">CWS20_18885</name>
</gene>
<dbReference type="Pfam" id="PF08671">
    <property type="entry name" value="SinI"/>
    <property type="match status" value="1"/>
</dbReference>
<dbReference type="GO" id="GO:0006355">
    <property type="term" value="P:regulation of DNA-templated transcription"/>
    <property type="evidence" value="ECO:0007669"/>
    <property type="project" value="InterPro"/>
</dbReference>
<proteinExistence type="predicted"/>
<dbReference type="PROSITE" id="PS51500">
    <property type="entry name" value="SIN"/>
    <property type="match status" value="1"/>
</dbReference>
<evidence type="ECO:0000259" key="1">
    <source>
        <dbReference type="PROSITE" id="PS51500"/>
    </source>
</evidence>
<dbReference type="RefSeq" id="WP_101226362.1">
    <property type="nucleotide sequence ID" value="NZ_CP194732.1"/>
</dbReference>
<dbReference type="Proteomes" id="UP000233343">
    <property type="component" value="Unassembled WGS sequence"/>
</dbReference>
<evidence type="ECO:0000313" key="3">
    <source>
        <dbReference type="Proteomes" id="UP000233343"/>
    </source>
</evidence>
<keyword evidence="3" id="KW-1185">Reference proteome</keyword>
<dbReference type="EMBL" id="PISD01000043">
    <property type="protein sequence ID" value="PKG27452.1"/>
    <property type="molecule type" value="Genomic_DNA"/>
</dbReference>
<organism evidence="2 3">
    <name type="scientific">Cytobacillus horneckiae</name>
    <dbReference type="NCBI Taxonomy" id="549687"/>
    <lineage>
        <taxon>Bacteria</taxon>
        <taxon>Bacillati</taxon>
        <taxon>Bacillota</taxon>
        <taxon>Bacilli</taxon>
        <taxon>Bacillales</taxon>
        <taxon>Bacillaceae</taxon>
        <taxon>Cytobacillus</taxon>
    </lineage>
</organism>
<evidence type="ECO:0000313" key="2">
    <source>
        <dbReference type="EMBL" id="PKG27452.1"/>
    </source>
</evidence>
<dbReference type="AlphaFoldDB" id="A0A2N0ZD67"/>